<evidence type="ECO:0000256" key="3">
    <source>
        <dbReference type="ARBA" id="ARBA00022980"/>
    </source>
</evidence>
<dbReference type="GO" id="GO:0003735">
    <property type="term" value="F:structural constituent of ribosome"/>
    <property type="evidence" value="ECO:0007669"/>
    <property type="project" value="InterPro"/>
</dbReference>
<comment type="caution">
    <text evidence="9">The sequence shown here is derived from an EMBL/GenBank/DDBJ whole genome shotgun (WGS) entry which is preliminary data.</text>
</comment>
<sequence length="177" mass="20496">MLTVISSQKHRQEKGREPIRRTLKYLQAGKLILKDKVQVFSINYNTSGEHHKGTRDFIFWFLPQIQYKNPNVQIVTFKNMTPSPFIRCYYDDGKTMLIDVDSRTKEEILNHLLKVVGKSEDVLKREAIEKEKKDNPANFGIGCEKSCMCEIPGQVPCPGVVPLPYHMRGKYTYTQNT</sequence>
<dbReference type="SMART" id="SM00916">
    <property type="entry name" value="L51_S25_CI-B8"/>
    <property type="match status" value="1"/>
</dbReference>
<evidence type="ECO:0000256" key="4">
    <source>
        <dbReference type="ARBA" id="ARBA00023128"/>
    </source>
</evidence>
<dbReference type="PANTHER" id="PTHR13274">
    <property type="entry name" value="MITOCHONDRIAL RIBOSOMAL PROTEIN S25"/>
    <property type="match status" value="1"/>
</dbReference>
<dbReference type="Gene3D" id="3.40.30.10">
    <property type="entry name" value="Glutaredoxin"/>
    <property type="match status" value="1"/>
</dbReference>
<keyword evidence="4" id="KW-0496">Mitochondrion</keyword>
<proteinExistence type="inferred from homology"/>
<keyword evidence="10" id="KW-1185">Reference proteome</keyword>
<dbReference type="FunFam" id="3.40.30.10:FF:000247">
    <property type="entry name" value="28S ribosomal protein S25, mitochondrial"/>
    <property type="match status" value="1"/>
</dbReference>
<evidence type="ECO:0000259" key="8">
    <source>
        <dbReference type="SMART" id="SM00916"/>
    </source>
</evidence>
<name>A0AAD9VVL6_9HYME</name>
<dbReference type="GO" id="GO:0005840">
    <property type="term" value="C:ribosome"/>
    <property type="evidence" value="ECO:0007669"/>
    <property type="project" value="UniProtKB-KW"/>
</dbReference>
<evidence type="ECO:0000256" key="6">
    <source>
        <dbReference type="ARBA" id="ARBA00035139"/>
    </source>
</evidence>
<evidence type="ECO:0000256" key="7">
    <source>
        <dbReference type="ARBA" id="ARBA00035369"/>
    </source>
</evidence>
<evidence type="ECO:0000313" key="9">
    <source>
        <dbReference type="EMBL" id="KAK2587585.1"/>
    </source>
</evidence>
<dbReference type="SUPFAM" id="SSF52833">
    <property type="entry name" value="Thioredoxin-like"/>
    <property type="match status" value="1"/>
</dbReference>
<dbReference type="GO" id="GO:1990904">
    <property type="term" value="C:ribonucleoprotein complex"/>
    <property type="evidence" value="ECO:0007669"/>
    <property type="project" value="UniProtKB-KW"/>
</dbReference>
<accession>A0AAD9VVL6</accession>
<keyword evidence="5" id="KW-0687">Ribonucleoprotein</keyword>
<evidence type="ECO:0000256" key="2">
    <source>
        <dbReference type="ARBA" id="ARBA00008046"/>
    </source>
</evidence>
<dbReference type="InterPro" id="IPR007741">
    <property type="entry name" value="Ribosomal_mL43/mS25/NADH_DH"/>
</dbReference>
<dbReference type="InterPro" id="IPR036249">
    <property type="entry name" value="Thioredoxin-like_sf"/>
</dbReference>
<dbReference type="Pfam" id="PF05047">
    <property type="entry name" value="L51_S25_CI-B8"/>
    <property type="match status" value="1"/>
</dbReference>
<evidence type="ECO:0000256" key="1">
    <source>
        <dbReference type="ARBA" id="ARBA00004173"/>
    </source>
</evidence>
<feature type="domain" description="Ribosomal protein/NADH dehydrogenase" evidence="8">
    <location>
        <begin position="46"/>
        <end position="119"/>
    </location>
</feature>
<dbReference type="GO" id="GO:0005739">
    <property type="term" value="C:mitochondrion"/>
    <property type="evidence" value="ECO:0007669"/>
    <property type="project" value="UniProtKB-SubCell"/>
</dbReference>
<comment type="similarity">
    <text evidence="2">Belongs to the mitochondrion-specific ribosomal protein mS25 family.</text>
</comment>
<reference evidence="9" key="1">
    <citation type="submission" date="2021-08" db="EMBL/GenBank/DDBJ databases">
        <authorList>
            <person name="Misof B."/>
            <person name="Oliver O."/>
            <person name="Podsiadlowski L."/>
            <person name="Donath A."/>
            <person name="Peters R."/>
            <person name="Mayer C."/>
            <person name="Rust J."/>
            <person name="Gunkel S."/>
            <person name="Lesny P."/>
            <person name="Martin S."/>
            <person name="Oeyen J.P."/>
            <person name="Petersen M."/>
            <person name="Panagiotis P."/>
            <person name="Wilbrandt J."/>
            <person name="Tanja T."/>
        </authorList>
    </citation>
    <scope>NUCLEOTIDE SEQUENCE</scope>
    <source>
        <strain evidence="9">GBR_01_08_01A</strain>
        <tissue evidence="9">Thorax + abdomen</tissue>
    </source>
</reference>
<dbReference type="AlphaFoldDB" id="A0AAD9VVL6"/>
<comment type="subcellular location">
    <subcellularLocation>
        <location evidence="1">Mitochondrion</location>
    </subcellularLocation>
</comment>
<gene>
    <name evidence="9" type="ORF">KPH14_003713</name>
</gene>
<keyword evidence="3" id="KW-0689">Ribosomal protein</keyword>
<dbReference type="EMBL" id="JAIFRP010000006">
    <property type="protein sequence ID" value="KAK2587585.1"/>
    <property type="molecule type" value="Genomic_DNA"/>
</dbReference>
<evidence type="ECO:0000256" key="5">
    <source>
        <dbReference type="ARBA" id="ARBA00023274"/>
    </source>
</evidence>
<protein>
    <recommendedName>
        <fullName evidence="6">Small ribosomal subunit protein mS25</fullName>
    </recommendedName>
    <alternativeName>
        <fullName evidence="7">28S ribosomal protein S25, mitochondrial</fullName>
    </alternativeName>
</protein>
<organism evidence="9 10">
    <name type="scientific">Odynerus spinipes</name>
    <dbReference type="NCBI Taxonomy" id="1348599"/>
    <lineage>
        <taxon>Eukaryota</taxon>
        <taxon>Metazoa</taxon>
        <taxon>Ecdysozoa</taxon>
        <taxon>Arthropoda</taxon>
        <taxon>Hexapoda</taxon>
        <taxon>Insecta</taxon>
        <taxon>Pterygota</taxon>
        <taxon>Neoptera</taxon>
        <taxon>Endopterygota</taxon>
        <taxon>Hymenoptera</taxon>
        <taxon>Apocrita</taxon>
        <taxon>Aculeata</taxon>
        <taxon>Vespoidea</taxon>
        <taxon>Vespidae</taxon>
        <taxon>Eumeninae</taxon>
        <taxon>Odynerus</taxon>
    </lineage>
</organism>
<evidence type="ECO:0000313" key="10">
    <source>
        <dbReference type="Proteomes" id="UP001258017"/>
    </source>
</evidence>
<dbReference type="Proteomes" id="UP001258017">
    <property type="component" value="Unassembled WGS sequence"/>
</dbReference>
<reference evidence="9" key="2">
    <citation type="journal article" date="2023" name="Commun. Biol.">
        <title>Intrasexual cuticular hydrocarbon dimorphism in a wasp sheds light on hydrocarbon biosynthesis genes in Hymenoptera.</title>
        <authorList>
            <person name="Moris V.C."/>
            <person name="Podsiadlowski L."/>
            <person name="Martin S."/>
            <person name="Oeyen J.P."/>
            <person name="Donath A."/>
            <person name="Petersen M."/>
            <person name="Wilbrandt J."/>
            <person name="Misof B."/>
            <person name="Liedtke D."/>
            <person name="Thamm M."/>
            <person name="Scheiner R."/>
            <person name="Schmitt T."/>
            <person name="Niehuis O."/>
        </authorList>
    </citation>
    <scope>NUCLEOTIDE SEQUENCE</scope>
    <source>
        <strain evidence="9">GBR_01_08_01A</strain>
    </source>
</reference>
<dbReference type="InterPro" id="IPR040049">
    <property type="entry name" value="Ribosomal_mS25/mL61"/>
</dbReference>
<dbReference type="PANTHER" id="PTHR13274:SF2">
    <property type="entry name" value="SMALL RIBOSOMAL SUBUNIT PROTEIN MS25"/>
    <property type="match status" value="1"/>
</dbReference>